<dbReference type="PANTHER" id="PTHR38471:SF2">
    <property type="entry name" value="FOUR HELIX BUNDLE PROTEIN"/>
    <property type="match status" value="1"/>
</dbReference>
<dbReference type="PIRSF" id="PIRSF035652">
    <property type="entry name" value="CHP02436"/>
    <property type="match status" value="1"/>
</dbReference>
<dbReference type="InterPro" id="IPR012657">
    <property type="entry name" value="23S_rRNA-intervening_sequence"/>
</dbReference>
<evidence type="ECO:0000313" key="2">
    <source>
        <dbReference type="Proteomes" id="UP000050277"/>
    </source>
</evidence>
<dbReference type="Pfam" id="PF05635">
    <property type="entry name" value="23S_rRNA_IVP"/>
    <property type="match status" value="1"/>
</dbReference>
<evidence type="ECO:0000313" key="1">
    <source>
        <dbReference type="EMBL" id="KPL86749.1"/>
    </source>
</evidence>
<dbReference type="AlphaFoldDB" id="A0A0P6YNB1"/>
<organism evidence="1 2">
    <name type="scientific">Herpetosiphon geysericola</name>
    <dbReference type="NCBI Taxonomy" id="70996"/>
    <lineage>
        <taxon>Bacteria</taxon>
        <taxon>Bacillati</taxon>
        <taxon>Chloroflexota</taxon>
        <taxon>Chloroflexia</taxon>
        <taxon>Herpetosiphonales</taxon>
        <taxon>Herpetosiphonaceae</taxon>
        <taxon>Herpetosiphon</taxon>
    </lineage>
</organism>
<comment type="caution">
    <text evidence="1">The sequence shown here is derived from an EMBL/GenBank/DDBJ whole genome shotgun (WGS) entry which is preliminary data.</text>
</comment>
<dbReference type="SUPFAM" id="SSF158446">
    <property type="entry name" value="IVS-encoded protein-like"/>
    <property type="match status" value="1"/>
</dbReference>
<dbReference type="InterPro" id="IPR036583">
    <property type="entry name" value="23S_rRNA_IVS_sf"/>
</dbReference>
<dbReference type="STRING" id="70996.SE18_12345"/>
<sequence>MERQDLQARTKQFALHIIQLVNLIPNSLAGRVLAQQILRSGTSVGANYGEACRARSTAEFISKTNIGLQELEETRYWLELLQESALLNHNQCNHLIDEVNQLIAIFVTVIKRKKQHTNLNTSS</sequence>
<dbReference type="Gene3D" id="1.20.1440.60">
    <property type="entry name" value="23S rRNA-intervening sequence"/>
    <property type="match status" value="1"/>
</dbReference>
<dbReference type="PANTHER" id="PTHR38471">
    <property type="entry name" value="FOUR HELIX BUNDLE PROTEIN"/>
    <property type="match status" value="1"/>
</dbReference>
<evidence type="ECO:0008006" key="3">
    <source>
        <dbReference type="Google" id="ProtNLM"/>
    </source>
</evidence>
<dbReference type="RefSeq" id="WP_054534756.1">
    <property type="nucleotide sequence ID" value="NZ_LGKP01000021.1"/>
</dbReference>
<dbReference type="OrthoDB" id="285993at2"/>
<gene>
    <name evidence="1" type="ORF">SE18_12345</name>
</gene>
<name>A0A0P6YNB1_9CHLR</name>
<dbReference type="EMBL" id="LGKP01000021">
    <property type="protein sequence ID" value="KPL86749.1"/>
    <property type="molecule type" value="Genomic_DNA"/>
</dbReference>
<protein>
    <recommendedName>
        <fullName evidence="3">Four helix bundle protein</fullName>
    </recommendedName>
</protein>
<dbReference type="NCBIfam" id="TIGR02436">
    <property type="entry name" value="four helix bundle protein"/>
    <property type="match status" value="1"/>
</dbReference>
<reference evidence="1 2" key="1">
    <citation type="submission" date="2015-07" db="EMBL/GenBank/DDBJ databases">
        <title>Whole genome sequence of Herpetosiphon geysericola DSM 7119.</title>
        <authorList>
            <person name="Hemp J."/>
            <person name="Ward L.M."/>
            <person name="Pace L.A."/>
            <person name="Fischer W.W."/>
        </authorList>
    </citation>
    <scope>NUCLEOTIDE SEQUENCE [LARGE SCALE GENOMIC DNA]</scope>
    <source>
        <strain evidence="1 2">DSM 7119</strain>
    </source>
</reference>
<accession>A0A0P6YNB1</accession>
<proteinExistence type="predicted"/>
<keyword evidence="2" id="KW-1185">Reference proteome</keyword>
<dbReference type="Proteomes" id="UP000050277">
    <property type="component" value="Unassembled WGS sequence"/>
</dbReference>